<feature type="compositionally biased region" description="Low complexity" evidence="5">
    <location>
        <begin position="16"/>
        <end position="26"/>
    </location>
</feature>
<evidence type="ECO:0000256" key="2">
    <source>
        <dbReference type="ARBA" id="ARBA00022692"/>
    </source>
</evidence>
<feature type="compositionally biased region" description="Pro residues" evidence="5">
    <location>
        <begin position="1"/>
        <end position="15"/>
    </location>
</feature>
<organism evidence="7 8">
    <name type="scientific">Dichomitus squalens</name>
    <dbReference type="NCBI Taxonomy" id="114155"/>
    <lineage>
        <taxon>Eukaryota</taxon>
        <taxon>Fungi</taxon>
        <taxon>Dikarya</taxon>
        <taxon>Basidiomycota</taxon>
        <taxon>Agaricomycotina</taxon>
        <taxon>Agaricomycetes</taxon>
        <taxon>Polyporales</taxon>
        <taxon>Polyporaceae</taxon>
        <taxon>Dichomitus</taxon>
    </lineage>
</organism>
<dbReference type="AlphaFoldDB" id="A0A4Q9PRF3"/>
<accession>A0A4Q9PRF3</accession>
<feature type="region of interest" description="Disordered" evidence="5">
    <location>
        <begin position="348"/>
        <end position="375"/>
    </location>
</feature>
<dbReference type="PANTHER" id="PTHR15549:SF30">
    <property type="entry name" value="MID2 DOMAIN-CONTAINING PROTEIN"/>
    <property type="match status" value="1"/>
</dbReference>
<dbReference type="Proteomes" id="UP000292082">
    <property type="component" value="Unassembled WGS sequence"/>
</dbReference>
<keyword evidence="8" id="KW-1185">Reference proteome</keyword>
<evidence type="ECO:0000313" key="8">
    <source>
        <dbReference type="Proteomes" id="UP000292082"/>
    </source>
</evidence>
<keyword evidence="2 6" id="KW-0812">Transmembrane</keyword>
<dbReference type="InterPro" id="IPR051694">
    <property type="entry name" value="Immunoregulatory_rcpt-like"/>
</dbReference>
<evidence type="ECO:0000256" key="5">
    <source>
        <dbReference type="SAM" id="MobiDB-lite"/>
    </source>
</evidence>
<feature type="region of interest" description="Disordered" evidence="5">
    <location>
        <begin position="77"/>
        <end position="104"/>
    </location>
</feature>
<evidence type="ECO:0000256" key="4">
    <source>
        <dbReference type="ARBA" id="ARBA00023136"/>
    </source>
</evidence>
<dbReference type="GO" id="GO:0071944">
    <property type="term" value="C:cell periphery"/>
    <property type="evidence" value="ECO:0007669"/>
    <property type="project" value="UniProtKB-ARBA"/>
</dbReference>
<feature type="compositionally biased region" description="Polar residues" evidence="5">
    <location>
        <begin position="433"/>
        <end position="443"/>
    </location>
</feature>
<dbReference type="EMBL" id="ML145143">
    <property type="protein sequence ID" value="TBU56962.1"/>
    <property type="molecule type" value="Genomic_DNA"/>
</dbReference>
<protein>
    <submittedName>
        <fullName evidence="7">Uncharacterized protein</fullName>
    </submittedName>
</protein>
<proteinExistence type="predicted"/>
<feature type="region of interest" description="Disordered" evidence="5">
    <location>
        <begin position="1"/>
        <end position="26"/>
    </location>
</feature>
<comment type="subcellular location">
    <subcellularLocation>
        <location evidence="1">Membrane</location>
        <topology evidence="1">Single-pass membrane protein</topology>
    </subcellularLocation>
</comment>
<feature type="compositionally biased region" description="Low complexity" evidence="5">
    <location>
        <begin position="82"/>
        <end position="104"/>
    </location>
</feature>
<reference evidence="7 8" key="1">
    <citation type="submission" date="2019-01" db="EMBL/GenBank/DDBJ databases">
        <title>Draft genome sequences of three monokaryotic isolates of the white-rot basidiomycete fungus Dichomitus squalens.</title>
        <authorList>
            <consortium name="DOE Joint Genome Institute"/>
            <person name="Lopez S.C."/>
            <person name="Andreopoulos B."/>
            <person name="Pangilinan J."/>
            <person name="Lipzen A."/>
            <person name="Riley R."/>
            <person name="Ahrendt S."/>
            <person name="Ng V."/>
            <person name="Barry K."/>
            <person name="Daum C."/>
            <person name="Grigoriev I.V."/>
            <person name="Hilden K.S."/>
            <person name="Makela M.R."/>
            <person name="de Vries R.P."/>
        </authorList>
    </citation>
    <scope>NUCLEOTIDE SEQUENCE [LARGE SCALE GENOMIC DNA]</scope>
    <source>
        <strain evidence="7 8">CBS 464.89</strain>
    </source>
</reference>
<name>A0A4Q9PRF3_9APHY</name>
<keyword evidence="3 6" id="KW-1133">Transmembrane helix</keyword>
<dbReference type="PANTHER" id="PTHR15549">
    <property type="entry name" value="PAIRED IMMUNOGLOBULIN-LIKE TYPE 2 RECEPTOR"/>
    <property type="match status" value="1"/>
</dbReference>
<evidence type="ECO:0000256" key="1">
    <source>
        <dbReference type="ARBA" id="ARBA00004167"/>
    </source>
</evidence>
<dbReference type="GO" id="GO:0016020">
    <property type="term" value="C:membrane"/>
    <property type="evidence" value="ECO:0007669"/>
    <property type="project" value="UniProtKB-SubCell"/>
</dbReference>
<feature type="transmembrane region" description="Helical" evidence="6">
    <location>
        <begin position="160"/>
        <end position="184"/>
    </location>
</feature>
<feature type="region of interest" description="Disordered" evidence="5">
    <location>
        <begin position="419"/>
        <end position="494"/>
    </location>
</feature>
<sequence>MSPRPQLPTFPPIGSPSPSSSSSSPSPSGYLHHFHILGASSASVVRTSTSFRNQYTVLIVLHQYIQRYYSYDPPVTTPPAKTTTSSSASSTSSSSNSTSSATSASTSTTSTMIAAFTESGSAVVTTTSSIISTQTVVVTPSPSAGVDNSGSNRFFQNTGAVAGVFTVLCVASLVLFITVIIHVIRRRRRAKKSDRDVATAAAMAAGPTTAFSDGDCSLGRSQGGGMPLMTTGYPDTTHSDTFARGPMACGGEGLDMVEPPPYEGGAIEDTADISVVGLDRPRSVRGVNQTAPYNAFARPHPMLHSHDDPASVYGQQEKMHYNQHGCSNVPGLEMLGTTGLGTIGGVPAGNTTAPTDHGQRQDSGNVGPSVQEHHPPSTIWIESRTQPPLASAVPATPAPSDYTDSMSISLSTIPPSYHTHDSYHDLPSYQAMPPSSNYGSTQEPRAPPSAFSANRARLRSPHSRTSSWISHAIHRQSQPPPLPFNSQEDPFADE</sequence>
<evidence type="ECO:0000256" key="3">
    <source>
        <dbReference type="ARBA" id="ARBA00022989"/>
    </source>
</evidence>
<gene>
    <name evidence="7" type="ORF">BD310DRAFT_1040144</name>
</gene>
<evidence type="ECO:0000313" key="7">
    <source>
        <dbReference type="EMBL" id="TBU56962.1"/>
    </source>
</evidence>
<evidence type="ECO:0000256" key="6">
    <source>
        <dbReference type="SAM" id="Phobius"/>
    </source>
</evidence>
<keyword evidence="4 6" id="KW-0472">Membrane</keyword>